<name>A0A1B3XMS1_9BACI</name>
<feature type="region of interest" description="Disordered" evidence="2">
    <location>
        <begin position="31"/>
        <end position="70"/>
    </location>
</feature>
<dbReference type="Proteomes" id="UP000077926">
    <property type="component" value="Chromosome"/>
</dbReference>
<keyword evidence="3" id="KW-0472">Membrane</keyword>
<dbReference type="OrthoDB" id="2389763at2"/>
<dbReference type="KEGG" id="bmur:ABE28_009090"/>
<organism evidence="5 6">
    <name type="scientific">Peribacillus muralis</name>
    <dbReference type="NCBI Taxonomy" id="264697"/>
    <lineage>
        <taxon>Bacteria</taxon>
        <taxon>Bacillati</taxon>
        <taxon>Bacillota</taxon>
        <taxon>Bacilli</taxon>
        <taxon>Bacillales</taxon>
        <taxon>Bacillaceae</taxon>
        <taxon>Peribacillus</taxon>
    </lineage>
</organism>
<proteinExistence type="predicted"/>
<keyword evidence="6" id="KW-1185">Reference proteome</keyword>
<keyword evidence="3" id="KW-1133">Transmembrane helix</keyword>
<dbReference type="Gene3D" id="2.60.40.1240">
    <property type="match status" value="1"/>
</dbReference>
<sequence>MAKKEKVNKPFYKKWWVWVLAIIIIGAIAGGGEDTDNEKTAPASTETKEEVAKEEVVKEKKEAPKKEKKKEKTYGIGDLVKVGNMEYTIKERKAADQVGPSALPDKASGKFVVLEVTLKNNGNKAVTADASFFKLKRGEKVYEADSAASISANQGEDGQIENSFFFQEVNPDSEASGKVVFDVAPEVADASDLKVQVQTGVFGTETESITLK</sequence>
<dbReference type="InterPro" id="IPR029050">
    <property type="entry name" value="Immunoprotect_excell_Ig-like"/>
</dbReference>
<reference evidence="5 6" key="1">
    <citation type="submission" date="2016-08" db="EMBL/GenBank/DDBJ databases">
        <title>Complete genome sequence of Bacillus muralis G25-68, a strain with toxicity to nematodes.</title>
        <authorList>
            <person name="Zheng Z."/>
        </authorList>
    </citation>
    <scope>NUCLEOTIDE SEQUENCE [LARGE SCALE GENOMIC DNA]</scope>
    <source>
        <strain evidence="5 6">G25-68</strain>
    </source>
</reference>
<keyword evidence="3" id="KW-0812">Transmembrane</keyword>
<feature type="domain" description="DUF4352" evidence="4">
    <location>
        <begin position="74"/>
        <end position="204"/>
    </location>
</feature>
<dbReference type="InterPro" id="IPR029051">
    <property type="entry name" value="DUF4352"/>
</dbReference>
<dbReference type="AlphaFoldDB" id="A0A1B3XMS1"/>
<dbReference type="STRING" id="264697.ABE28_009090"/>
<dbReference type="EMBL" id="CP017080">
    <property type="protein sequence ID" value="AOH54507.1"/>
    <property type="molecule type" value="Genomic_DNA"/>
</dbReference>
<evidence type="ECO:0000259" key="4">
    <source>
        <dbReference type="Pfam" id="PF11611"/>
    </source>
</evidence>
<evidence type="ECO:0000256" key="3">
    <source>
        <dbReference type="SAM" id="Phobius"/>
    </source>
</evidence>
<keyword evidence="1" id="KW-0732">Signal</keyword>
<dbReference type="RefSeq" id="WP_064465790.1">
    <property type="nucleotide sequence ID" value="NZ_CP017080.1"/>
</dbReference>
<evidence type="ECO:0000313" key="6">
    <source>
        <dbReference type="Proteomes" id="UP000077926"/>
    </source>
</evidence>
<evidence type="ECO:0000313" key="5">
    <source>
        <dbReference type="EMBL" id="AOH54507.1"/>
    </source>
</evidence>
<accession>A0A1B3XMS1</accession>
<protein>
    <recommendedName>
        <fullName evidence="4">DUF4352 domain-containing protein</fullName>
    </recommendedName>
</protein>
<feature type="transmembrane region" description="Helical" evidence="3">
    <location>
        <begin position="15"/>
        <end position="32"/>
    </location>
</feature>
<gene>
    <name evidence="5" type="ORF">ABE28_009090</name>
</gene>
<evidence type="ECO:0000256" key="2">
    <source>
        <dbReference type="SAM" id="MobiDB-lite"/>
    </source>
</evidence>
<evidence type="ECO:0000256" key="1">
    <source>
        <dbReference type="ARBA" id="ARBA00022729"/>
    </source>
</evidence>
<dbReference type="Pfam" id="PF11611">
    <property type="entry name" value="DUF4352"/>
    <property type="match status" value="1"/>
</dbReference>
<feature type="compositionally biased region" description="Basic and acidic residues" evidence="2">
    <location>
        <begin position="46"/>
        <end position="70"/>
    </location>
</feature>